<evidence type="ECO:0000256" key="2">
    <source>
        <dbReference type="ARBA" id="ARBA00023002"/>
    </source>
</evidence>
<comment type="caution">
    <text evidence="7">The sequence shown here is derived from an EMBL/GenBank/DDBJ whole genome shotgun (WGS) entry which is preliminary data.</text>
</comment>
<proteinExistence type="inferred from homology"/>
<dbReference type="InterPro" id="IPR029510">
    <property type="entry name" value="Ald_DH_CS_GLU"/>
</dbReference>
<keyword evidence="2 4" id="KW-0560">Oxidoreductase</keyword>
<dbReference type="Gene3D" id="3.40.309.10">
    <property type="entry name" value="Aldehyde Dehydrogenase, Chain A, domain 2"/>
    <property type="match status" value="1"/>
</dbReference>
<evidence type="ECO:0000313" key="7">
    <source>
        <dbReference type="EMBL" id="MBK9299003.1"/>
    </source>
</evidence>
<dbReference type="Pfam" id="PF00171">
    <property type="entry name" value="Aldedh"/>
    <property type="match status" value="1"/>
</dbReference>
<evidence type="ECO:0000256" key="4">
    <source>
        <dbReference type="RuleBase" id="RU003345"/>
    </source>
</evidence>
<dbReference type="SUPFAM" id="SSF53720">
    <property type="entry name" value="ALDH-like"/>
    <property type="match status" value="1"/>
</dbReference>
<feature type="compositionally biased region" description="Low complexity" evidence="5">
    <location>
        <begin position="1"/>
        <end position="22"/>
    </location>
</feature>
<reference evidence="7 8" key="1">
    <citation type="submission" date="2020-10" db="EMBL/GenBank/DDBJ databases">
        <title>Connecting structure to function with the recovery of over 1000 high-quality activated sludge metagenome-assembled genomes encoding full-length rRNA genes using long-read sequencing.</title>
        <authorList>
            <person name="Singleton C.M."/>
            <person name="Petriglieri F."/>
            <person name="Kristensen J.M."/>
            <person name="Kirkegaard R.H."/>
            <person name="Michaelsen T.Y."/>
            <person name="Andersen M.H."/>
            <person name="Karst S.M."/>
            <person name="Dueholm M.S."/>
            <person name="Nielsen P.H."/>
            <person name="Albertsen M."/>
        </authorList>
    </citation>
    <scope>NUCLEOTIDE SEQUENCE [LARGE SCALE GENOMIC DNA]</scope>
    <source>
        <strain evidence="7">Lyne_18-Q3-R50-59_MAXAC.006</strain>
    </source>
</reference>
<dbReference type="Gene3D" id="3.40.605.10">
    <property type="entry name" value="Aldehyde Dehydrogenase, Chain A, domain 1"/>
    <property type="match status" value="1"/>
</dbReference>
<evidence type="ECO:0000256" key="5">
    <source>
        <dbReference type="SAM" id="MobiDB-lite"/>
    </source>
</evidence>
<protein>
    <submittedName>
        <fullName evidence="7">Succinate-semialdehyde dehydrogenase (NADP(+))</fullName>
    </submittedName>
</protein>
<dbReference type="Proteomes" id="UP000727993">
    <property type="component" value="Unassembled WGS sequence"/>
</dbReference>
<dbReference type="InterPro" id="IPR016162">
    <property type="entry name" value="Ald_DH_N"/>
</dbReference>
<organism evidence="7 8">
    <name type="scientific">Candidatus Neomicrothrix subdominans</name>
    <dbReference type="NCBI Taxonomy" id="2954438"/>
    <lineage>
        <taxon>Bacteria</taxon>
        <taxon>Bacillati</taxon>
        <taxon>Actinomycetota</taxon>
        <taxon>Acidimicrobiia</taxon>
        <taxon>Acidimicrobiales</taxon>
        <taxon>Microthrixaceae</taxon>
        <taxon>Candidatus Neomicrothrix</taxon>
    </lineage>
</organism>
<dbReference type="PANTHER" id="PTHR11699">
    <property type="entry name" value="ALDEHYDE DEHYDROGENASE-RELATED"/>
    <property type="match status" value="1"/>
</dbReference>
<dbReference type="NCBIfam" id="NF006916">
    <property type="entry name" value="PRK09407.1"/>
    <property type="match status" value="1"/>
</dbReference>
<comment type="similarity">
    <text evidence="1 4">Belongs to the aldehyde dehydrogenase family.</text>
</comment>
<dbReference type="InterPro" id="IPR016163">
    <property type="entry name" value="Ald_DH_C"/>
</dbReference>
<feature type="region of interest" description="Disordered" evidence="5">
    <location>
        <begin position="1"/>
        <end position="31"/>
    </location>
</feature>
<dbReference type="AlphaFoldDB" id="A0A936NGK9"/>
<evidence type="ECO:0000256" key="1">
    <source>
        <dbReference type="ARBA" id="ARBA00009986"/>
    </source>
</evidence>
<gene>
    <name evidence="7" type="ORF">IPN02_19690</name>
</gene>
<accession>A0A936NGK9</accession>
<evidence type="ECO:0000313" key="8">
    <source>
        <dbReference type="Proteomes" id="UP000727993"/>
    </source>
</evidence>
<dbReference type="GO" id="GO:0016620">
    <property type="term" value="F:oxidoreductase activity, acting on the aldehyde or oxo group of donors, NAD or NADP as acceptor"/>
    <property type="evidence" value="ECO:0007669"/>
    <property type="project" value="InterPro"/>
</dbReference>
<dbReference type="PROSITE" id="PS00687">
    <property type="entry name" value="ALDEHYDE_DEHYDR_GLU"/>
    <property type="match status" value="1"/>
</dbReference>
<evidence type="ECO:0000256" key="3">
    <source>
        <dbReference type="PROSITE-ProRule" id="PRU10007"/>
    </source>
</evidence>
<evidence type="ECO:0000259" key="6">
    <source>
        <dbReference type="Pfam" id="PF00171"/>
    </source>
</evidence>
<dbReference type="InterPro" id="IPR015590">
    <property type="entry name" value="Aldehyde_DH_dom"/>
</dbReference>
<feature type="domain" description="Aldehyde dehydrogenase" evidence="6">
    <location>
        <begin position="50"/>
        <end position="504"/>
    </location>
</feature>
<name>A0A936NGK9_9ACTN</name>
<feature type="active site" evidence="3">
    <location>
        <position position="278"/>
    </location>
</feature>
<dbReference type="EMBL" id="JADJZA010000011">
    <property type="protein sequence ID" value="MBK9299003.1"/>
    <property type="molecule type" value="Genomic_DNA"/>
</dbReference>
<dbReference type="FunFam" id="3.40.309.10:FF:000009">
    <property type="entry name" value="Aldehyde dehydrogenase A"/>
    <property type="match status" value="1"/>
</dbReference>
<dbReference type="InterPro" id="IPR016161">
    <property type="entry name" value="Ald_DH/histidinol_DH"/>
</dbReference>
<sequence>MSTTETSAGTASAPSESTAPTPTHDRGTPERAELIRLARRVDLLEDDRPSHTVLSPIDGEPLGLMPIGTTDDVTAAITGARRAQRMWAETSTKDRARILADYADLVLDHREELCDLIQLENGKSRAWAFEEVADTTITARYYAKTGPKLLAETGRASAFPGLIRTVERHVPKGVVGIISPWNYPLSLAVGDALAALMAGNGVVIKPDSQTPYTALRAVELLEEAGLPKGLMRVVTGQGRVVGTAIIESADYVMFTGSTETGKSIATQSAARLVDFSAELGGKNAMVVTDDIDVERAAKVATIACFANGGQLCIAIERIYVLAEVAEQFTKAFAAATRALRLGSEVGYGPEMGPLASADQLDKMREHVTDAVSKGATVVAGGDARPELAPWFHEPTILTDVPASAAVYREETFGPLVSIYPVANVDEAIAAANDTEYGLNASVLCRDASRGRAIARRLRAGTVNVNDGYAAAWSSLDAPMGGMGASGVGRRHGAVGLLKYTESQNISTRSPLLDLVQRPSNPKEYAERLSAALRLQKYLPF</sequence>